<evidence type="ECO:0000256" key="7">
    <source>
        <dbReference type="ARBA" id="ARBA00022840"/>
    </source>
</evidence>
<evidence type="ECO:0000256" key="6">
    <source>
        <dbReference type="ARBA" id="ARBA00022741"/>
    </source>
</evidence>
<dbReference type="Pfam" id="PF00005">
    <property type="entry name" value="ABC_tran"/>
    <property type="match status" value="1"/>
</dbReference>
<organism evidence="12 13">
    <name type="scientific">Desulforhopalus singaporensis</name>
    <dbReference type="NCBI Taxonomy" id="91360"/>
    <lineage>
        <taxon>Bacteria</taxon>
        <taxon>Pseudomonadati</taxon>
        <taxon>Thermodesulfobacteriota</taxon>
        <taxon>Desulfobulbia</taxon>
        <taxon>Desulfobulbales</taxon>
        <taxon>Desulfocapsaceae</taxon>
        <taxon>Desulforhopalus</taxon>
    </lineage>
</organism>
<dbReference type="InterPro" id="IPR003439">
    <property type="entry name" value="ABC_transporter-like_ATP-bd"/>
</dbReference>
<dbReference type="GO" id="GO:0005524">
    <property type="term" value="F:ATP binding"/>
    <property type="evidence" value="ECO:0007669"/>
    <property type="project" value="UniProtKB-UniRule"/>
</dbReference>
<gene>
    <name evidence="10" type="primary">ftsE</name>
    <name evidence="12" type="ORF">SAMN05660330_02027</name>
</gene>
<dbReference type="EMBL" id="FNJI01000012">
    <property type="protein sequence ID" value="SDP18327.1"/>
    <property type="molecule type" value="Genomic_DNA"/>
</dbReference>
<comment type="function">
    <text evidence="1">Part of the ABC transporter FtsEX involved in cellular division. Important for assembly or stability of the septal ring.</text>
</comment>
<evidence type="ECO:0000256" key="8">
    <source>
        <dbReference type="ARBA" id="ARBA00023136"/>
    </source>
</evidence>
<dbReference type="STRING" id="91360.SAMN05660330_02027"/>
<evidence type="ECO:0000256" key="10">
    <source>
        <dbReference type="RuleBase" id="RU365094"/>
    </source>
</evidence>
<dbReference type="NCBIfam" id="TIGR02673">
    <property type="entry name" value="FtsE"/>
    <property type="match status" value="1"/>
</dbReference>
<dbReference type="GO" id="GO:0022857">
    <property type="term" value="F:transmembrane transporter activity"/>
    <property type="evidence" value="ECO:0007669"/>
    <property type="project" value="TreeGrafter"/>
</dbReference>
<dbReference type="Proteomes" id="UP000199073">
    <property type="component" value="Unassembled WGS sequence"/>
</dbReference>
<dbReference type="AlphaFoldDB" id="A0A1H0QLX6"/>
<evidence type="ECO:0000256" key="9">
    <source>
        <dbReference type="ARBA" id="ARBA00023306"/>
    </source>
</evidence>
<keyword evidence="7 10" id="KW-0067">ATP-binding</keyword>
<dbReference type="SMART" id="SM00382">
    <property type="entry name" value="AAA"/>
    <property type="match status" value="1"/>
</dbReference>
<dbReference type="Gene3D" id="3.40.50.300">
    <property type="entry name" value="P-loop containing nucleotide triphosphate hydrolases"/>
    <property type="match status" value="1"/>
</dbReference>
<evidence type="ECO:0000313" key="12">
    <source>
        <dbReference type="EMBL" id="SDP18327.1"/>
    </source>
</evidence>
<feature type="domain" description="ABC transporter" evidence="11">
    <location>
        <begin position="54"/>
        <end position="276"/>
    </location>
</feature>
<evidence type="ECO:0000259" key="11">
    <source>
        <dbReference type="PROSITE" id="PS50893"/>
    </source>
</evidence>
<proteinExistence type="inferred from homology"/>
<dbReference type="InterPro" id="IPR003593">
    <property type="entry name" value="AAA+_ATPase"/>
</dbReference>
<keyword evidence="5 10" id="KW-0132">Cell division</keyword>
<sequence>MTALGAKPPGMLLPDHCDEDTHNIYRRRFCNQELHHNVTRMNKKSVSRQQEAMIEMIKVSKYYPVNVVALQDVSVSISTGELFFIIGKSGAGKTTLLKLVSSMELPSNGLIEIAGKPTSKLKGVKLARLRQRIGVAYQDFKLLADRTAAENIAISMEVSYKKPQIIRKRVRELLEQLDLTDKHGTITGELSRGEQQRVALARAIANSPTMILVDEPTGNLDAATTERVMNLLHKCNKSGATIVIATHDETIYKNSPHRVMELKHGAVHSLTGGLLI</sequence>
<evidence type="ECO:0000256" key="5">
    <source>
        <dbReference type="ARBA" id="ARBA00022618"/>
    </source>
</evidence>
<evidence type="ECO:0000256" key="1">
    <source>
        <dbReference type="ARBA" id="ARBA00002579"/>
    </source>
</evidence>
<keyword evidence="8 10" id="KW-0472">Membrane</keyword>
<comment type="subcellular location">
    <subcellularLocation>
        <location evidence="10">Cell membrane</location>
        <topology evidence="10">Peripheral membrane protein</topology>
        <orientation evidence="10">Cytoplasmic side</orientation>
    </subcellularLocation>
</comment>
<dbReference type="PROSITE" id="PS50893">
    <property type="entry name" value="ABC_TRANSPORTER_2"/>
    <property type="match status" value="1"/>
</dbReference>
<accession>A0A1H0QLX6</accession>
<evidence type="ECO:0000313" key="13">
    <source>
        <dbReference type="Proteomes" id="UP000199073"/>
    </source>
</evidence>
<keyword evidence="9 10" id="KW-0131">Cell cycle</keyword>
<dbReference type="InterPro" id="IPR015854">
    <property type="entry name" value="ABC_transpr_LolD-like"/>
</dbReference>
<evidence type="ECO:0000256" key="2">
    <source>
        <dbReference type="ARBA" id="ARBA00005417"/>
    </source>
</evidence>
<dbReference type="GO" id="GO:0051301">
    <property type="term" value="P:cell division"/>
    <property type="evidence" value="ECO:0007669"/>
    <property type="project" value="UniProtKB-UniRule"/>
</dbReference>
<evidence type="ECO:0000256" key="4">
    <source>
        <dbReference type="ARBA" id="ARBA00022475"/>
    </source>
</evidence>
<dbReference type="PANTHER" id="PTHR24220:SF470">
    <property type="entry name" value="CELL DIVISION ATP-BINDING PROTEIN FTSE"/>
    <property type="match status" value="1"/>
</dbReference>
<dbReference type="SUPFAM" id="SSF52540">
    <property type="entry name" value="P-loop containing nucleoside triphosphate hydrolases"/>
    <property type="match status" value="1"/>
</dbReference>
<dbReference type="InterPro" id="IPR005286">
    <property type="entry name" value="Cell_div_FtsE"/>
</dbReference>
<keyword evidence="6 10" id="KW-0547">Nucleotide-binding</keyword>
<name>A0A1H0QLX6_9BACT</name>
<dbReference type="InterPro" id="IPR027417">
    <property type="entry name" value="P-loop_NTPase"/>
</dbReference>
<keyword evidence="13" id="KW-1185">Reference proteome</keyword>
<evidence type="ECO:0000256" key="3">
    <source>
        <dbReference type="ARBA" id="ARBA00020019"/>
    </source>
</evidence>
<reference evidence="12 13" key="1">
    <citation type="submission" date="2016-10" db="EMBL/GenBank/DDBJ databases">
        <authorList>
            <person name="de Groot N.N."/>
        </authorList>
    </citation>
    <scope>NUCLEOTIDE SEQUENCE [LARGE SCALE GENOMIC DNA]</scope>
    <source>
        <strain evidence="12 13">DSM 12130</strain>
    </source>
</reference>
<comment type="subunit">
    <text evidence="10">Homodimer. Forms a membrane-associated complex with FtsX.</text>
</comment>
<keyword evidence="4 10" id="KW-1003">Cell membrane</keyword>
<comment type="similarity">
    <text evidence="2 10">Belongs to the ABC transporter superfamily.</text>
</comment>
<dbReference type="FunFam" id="3.40.50.300:FF:000056">
    <property type="entry name" value="Cell division ATP-binding protein FtsE"/>
    <property type="match status" value="1"/>
</dbReference>
<dbReference type="GO" id="GO:0005886">
    <property type="term" value="C:plasma membrane"/>
    <property type="evidence" value="ECO:0007669"/>
    <property type="project" value="UniProtKB-SubCell"/>
</dbReference>
<dbReference type="PANTHER" id="PTHR24220">
    <property type="entry name" value="IMPORT ATP-BINDING PROTEIN"/>
    <property type="match status" value="1"/>
</dbReference>
<protein>
    <recommendedName>
        <fullName evidence="3 10">Cell division ATP-binding protein FtsE</fullName>
    </recommendedName>
</protein>
<dbReference type="GO" id="GO:0016887">
    <property type="term" value="F:ATP hydrolysis activity"/>
    <property type="evidence" value="ECO:0007669"/>
    <property type="project" value="InterPro"/>
</dbReference>